<dbReference type="PROSITE" id="PS50928">
    <property type="entry name" value="ABC_TM1"/>
    <property type="match status" value="1"/>
</dbReference>
<evidence type="ECO:0000259" key="8">
    <source>
        <dbReference type="PROSITE" id="PS50928"/>
    </source>
</evidence>
<evidence type="ECO:0000256" key="1">
    <source>
        <dbReference type="ARBA" id="ARBA00004651"/>
    </source>
</evidence>
<keyword evidence="4 7" id="KW-0812">Transmembrane</keyword>
<comment type="subcellular location">
    <subcellularLocation>
        <location evidence="1 7">Cell membrane</location>
        <topology evidence="1 7">Multi-pass membrane protein</topology>
    </subcellularLocation>
</comment>
<feature type="domain" description="ABC transmembrane type-1" evidence="8">
    <location>
        <begin position="68"/>
        <end position="248"/>
    </location>
</feature>
<name>A0A917C3V5_9HYPH</name>
<comment type="caution">
    <text evidence="9">The sequence shown here is derived from an EMBL/GenBank/DDBJ whole genome shotgun (WGS) entry which is preliminary data.</text>
</comment>
<dbReference type="AlphaFoldDB" id="A0A917C3V5"/>
<organism evidence="9 10">
    <name type="scientific">Azorhizobium oxalatiphilum</name>
    <dbReference type="NCBI Taxonomy" id="980631"/>
    <lineage>
        <taxon>Bacteria</taxon>
        <taxon>Pseudomonadati</taxon>
        <taxon>Pseudomonadota</taxon>
        <taxon>Alphaproteobacteria</taxon>
        <taxon>Hyphomicrobiales</taxon>
        <taxon>Xanthobacteraceae</taxon>
        <taxon>Azorhizobium</taxon>
    </lineage>
</organism>
<dbReference type="GO" id="GO:0055085">
    <property type="term" value="P:transmembrane transport"/>
    <property type="evidence" value="ECO:0007669"/>
    <property type="project" value="InterPro"/>
</dbReference>
<evidence type="ECO:0000256" key="7">
    <source>
        <dbReference type="RuleBase" id="RU363032"/>
    </source>
</evidence>
<dbReference type="InterPro" id="IPR000515">
    <property type="entry name" value="MetI-like"/>
</dbReference>
<accession>A0A917C3V5</accession>
<feature type="transmembrane region" description="Helical" evidence="7">
    <location>
        <begin position="70"/>
        <end position="94"/>
    </location>
</feature>
<sequence length="270" mass="28934">MSDSNPLFASRTFRALHEVGMVVLLLAGVVVVWEAAVYVFKPAPLILPSPSGIWDEFLLAPAYFLRMSLFTLYTTLAGFVLAVVLGLGLAVGIVHSKFMERTVYTLLVALNSVPKVALAPLFVIWMGTGIEPKIAIALMLALFSVVIDAVLGLRSVDPDMVNLARASRASSFDILRKIRFPNALPSVFAGLKVAISFALVGAIVGEFVAGSEGLGFAILTAQGQFDTPRVFVCLILLGLLGTALFYVVEALERLLLPWHVSQRVPGGPGH</sequence>
<dbReference type="GO" id="GO:0005886">
    <property type="term" value="C:plasma membrane"/>
    <property type="evidence" value="ECO:0007669"/>
    <property type="project" value="UniProtKB-SubCell"/>
</dbReference>
<reference evidence="9" key="1">
    <citation type="journal article" date="2014" name="Int. J. Syst. Evol. Microbiol.">
        <title>Complete genome sequence of Corynebacterium casei LMG S-19264T (=DSM 44701T), isolated from a smear-ripened cheese.</title>
        <authorList>
            <consortium name="US DOE Joint Genome Institute (JGI-PGF)"/>
            <person name="Walter F."/>
            <person name="Albersmeier A."/>
            <person name="Kalinowski J."/>
            <person name="Ruckert C."/>
        </authorList>
    </citation>
    <scope>NUCLEOTIDE SEQUENCE</scope>
    <source>
        <strain evidence="9">CCM 7897</strain>
    </source>
</reference>
<feature type="transmembrane region" description="Helical" evidence="7">
    <location>
        <begin position="134"/>
        <end position="153"/>
    </location>
</feature>
<dbReference type="EMBL" id="BMCT01000004">
    <property type="protein sequence ID" value="GGF68724.1"/>
    <property type="molecule type" value="Genomic_DNA"/>
</dbReference>
<keyword evidence="5 7" id="KW-1133">Transmembrane helix</keyword>
<dbReference type="PANTHER" id="PTHR30151:SF20">
    <property type="entry name" value="ABC TRANSPORTER PERMEASE PROTEIN HI_0355-RELATED"/>
    <property type="match status" value="1"/>
</dbReference>
<feature type="transmembrane region" description="Helical" evidence="7">
    <location>
        <begin position="186"/>
        <end position="209"/>
    </location>
</feature>
<dbReference type="Gene3D" id="1.10.3720.10">
    <property type="entry name" value="MetI-like"/>
    <property type="match status" value="1"/>
</dbReference>
<keyword evidence="2 7" id="KW-0813">Transport</keyword>
<feature type="transmembrane region" description="Helical" evidence="7">
    <location>
        <begin position="21"/>
        <end position="40"/>
    </location>
</feature>
<feature type="transmembrane region" description="Helical" evidence="7">
    <location>
        <begin position="106"/>
        <end position="128"/>
    </location>
</feature>
<evidence type="ECO:0000256" key="5">
    <source>
        <dbReference type="ARBA" id="ARBA00022989"/>
    </source>
</evidence>
<evidence type="ECO:0000313" key="9">
    <source>
        <dbReference type="EMBL" id="GGF68724.1"/>
    </source>
</evidence>
<dbReference type="RefSeq" id="WP_188580059.1">
    <property type="nucleotide sequence ID" value="NZ_BMCT01000004.1"/>
</dbReference>
<comment type="similarity">
    <text evidence="7">Belongs to the binding-protein-dependent transport system permease family.</text>
</comment>
<keyword evidence="3" id="KW-1003">Cell membrane</keyword>
<dbReference type="InterPro" id="IPR035906">
    <property type="entry name" value="MetI-like_sf"/>
</dbReference>
<keyword evidence="10" id="KW-1185">Reference proteome</keyword>
<evidence type="ECO:0000313" key="10">
    <source>
        <dbReference type="Proteomes" id="UP000606044"/>
    </source>
</evidence>
<dbReference type="PANTHER" id="PTHR30151">
    <property type="entry name" value="ALKANE SULFONATE ABC TRANSPORTER-RELATED, MEMBRANE SUBUNIT"/>
    <property type="match status" value="1"/>
</dbReference>
<evidence type="ECO:0000256" key="6">
    <source>
        <dbReference type="ARBA" id="ARBA00023136"/>
    </source>
</evidence>
<dbReference type="SUPFAM" id="SSF161098">
    <property type="entry name" value="MetI-like"/>
    <property type="match status" value="1"/>
</dbReference>
<feature type="transmembrane region" description="Helical" evidence="7">
    <location>
        <begin position="229"/>
        <end position="248"/>
    </location>
</feature>
<dbReference type="Proteomes" id="UP000606044">
    <property type="component" value="Unassembled WGS sequence"/>
</dbReference>
<proteinExistence type="inferred from homology"/>
<gene>
    <name evidence="9" type="ORF">GCM10007301_30500</name>
</gene>
<protein>
    <submittedName>
        <fullName evidence="9">ABC transporter permease</fullName>
    </submittedName>
</protein>
<dbReference type="Pfam" id="PF00528">
    <property type="entry name" value="BPD_transp_1"/>
    <property type="match status" value="1"/>
</dbReference>
<evidence type="ECO:0000256" key="2">
    <source>
        <dbReference type="ARBA" id="ARBA00022448"/>
    </source>
</evidence>
<evidence type="ECO:0000256" key="4">
    <source>
        <dbReference type="ARBA" id="ARBA00022692"/>
    </source>
</evidence>
<keyword evidence="6 7" id="KW-0472">Membrane</keyword>
<dbReference type="CDD" id="cd06261">
    <property type="entry name" value="TM_PBP2"/>
    <property type="match status" value="1"/>
</dbReference>
<reference evidence="9" key="2">
    <citation type="submission" date="2020-09" db="EMBL/GenBank/DDBJ databases">
        <authorList>
            <person name="Sun Q."/>
            <person name="Sedlacek I."/>
        </authorList>
    </citation>
    <scope>NUCLEOTIDE SEQUENCE</scope>
    <source>
        <strain evidence="9">CCM 7897</strain>
    </source>
</reference>
<evidence type="ECO:0000256" key="3">
    <source>
        <dbReference type="ARBA" id="ARBA00022475"/>
    </source>
</evidence>